<accession>A0A3N4LCU3</accession>
<dbReference type="STRING" id="1051890.A0A3N4LCU3"/>
<feature type="compositionally biased region" description="Polar residues" evidence="1">
    <location>
        <begin position="19"/>
        <end position="39"/>
    </location>
</feature>
<sequence length="712" mass="78517">MPTASSRPPPTPSVPLRRMSTSVVTSPLSAASKSESPVNSMPPFHIDIDKTDRSYKERLALASAMASNMSRGLASSISRALSPAGSTFGAAERREREQQLHLIMLVGLSASGKTTLARSVVKAFGGYVLVSGSSMEEPDLWQEEWDKCVFAARAAFGSGMNVISDLTNETAEKRRKWILLAEEYEASIDAIVLDTSISTCHQRITNIYTKLHGDNLHALELAQPHFNRLRRVAAQYTKPAPIEFAGRVIYLPEGVQSSGYWSAEKLRRFLPDVVSQPLSRILNSSTQGFYIEGGDQAPESIAVEEALAETARVSNLPMETSVESLTPDTFTGQVVRTKRYGSLSSNLNALPLLDTSQELPQRRCSPSAVAIRASPRRKKRTHERKLTVAIKVTDLAAKASPPRLSEEAGSLISLKQDSTEGQGSDDSINELILECPTSPQRTRGEMVHELDSRKAFVGIIYHGNSPPQTTKRVTITPSSISTTFSPVRSKSAKEKPSVRIHQTNALMPSSVQKKEHEDFPFASEQTFQPPLHKFGDYAEENSGWRETTSESQLPSPRDKEYQAFGSSPTMLGFASNFMQNMSRQKHSDQSIEKETVQSPAAHGAAQKHANANEYDDFSAQFNSKNRFPAHELDGCSINESRLLDKLVSEGFFGYNSSPFMAEHSPNRLPSQCETPSHEILQKHLEKHDFAYSTSIQLEQSVHESYGPSNDGR</sequence>
<dbReference type="Gene3D" id="3.40.50.300">
    <property type="entry name" value="P-loop containing nucleotide triphosphate hydrolases"/>
    <property type="match status" value="1"/>
</dbReference>
<feature type="region of interest" description="Disordered" evidence="1">
    <location>
        <begin position="364"/>
        <end position="383"/>
    </location>
</feature>
<reference evidence="2 3" key="1">
    <citation type="journal article" date="2018" name="Nat. Ecol. Evol.">
        <title>Pezizomycetes genomes reveal the molecular basis of ectomycorrhizal truffle lifestyle.</title>
        <authorList>
            <person name="Murat C."/>
            <person name="Payen T."/>
            <person name="Noel B."/>
            <person name="Kuo A."/>
            <person name="Morin E."/>
            <person name="Chen J."/>
            <person name="Kohler A."/>
            <person name="Krizsan K."/>
            <person name="Balestrini R."/>
            <person name="Da Silva C."/>
            <person name="Montanini B."/>
            <person name="Hainaut M."/>
            <person name="Levati E."/>
            <person name="Barry K.W."/>
            <person name="Belfiori B."/>
            <person name="Cichocki N."/>
            <person name="Clum A."/>
            <person name="Dockter R.B."/>
            <person name="Fauchery L."/>
            <person name="Guy J."/>
            <person name="Iotti M."/>
            <person name="Le Tacon F."/>
            <person name="Lindquist E.A."/>
            <person name="Lipzen A."/>
            <person name="Malagnac F."/>
            <person name="Mello A."/>
            <person name="Molinier V."/>
            <person name="Miyauchi S."/>
            <person name="Poulain J."/>
            <person name="Riccioni C."/>
            <person name="Rubini A."/>
            <person name="Sitrit Y."/>
            <person name="Splivallo R."/>
            <person name="Traeger S."/>
            <person name="Wang M."/>
            <person name="Zifcakova L."/>
            <person name="Wipf D."/>
            <person name="Zambonelli A."/>
            <person name="Paolocci F."/>
            <person name="Nowrousian M."/>
            <person name="Ottonello S."/>
            <person name="Baldrian P."/>
            <person name="Spatafora J.W."/>
            <person name="Henrissat B."/>
            <person name="Nagy L.G."/>
            <person name="Aury J.M."/>
            <person name="Wincker P."/>
            <person name="Grigoriev I.V."/>
            <person name="Bonfante P."/>
            <person name="Martin F.M."/>
        </authorList>
    </citation>
    <scope>NUCLEOTIDE SEQUENCE [LARGE SCALE GENOMIC DNA]</scope>
    <source>
        <strain evidence="2 3">ATCC MYA-4762</strain>
    </source>
</reference>
<feature type="compositionally biased region" description="Polar residues" evidence="1">
    <location>
        <begin position="544"/>
        <end position="554"/>
    </location>
</feature>
<dbReference type="InParanoid" id="A0A3N4LCU3"/>
<evidence type="ECO:0000313" key="3">
    <source>
        <dbReference type="Proteomes" id="UP000267821"/>
    </source>
</evidence>
<evidence type="ECO:0000256" key="1">
    <source>
        <dbReference type="SAM" id="MobiDB-lite"/>
    </source>
</evidence>
<keyword evidence="3" id="KW-1185">Reference proteome</keyword>
<feature type="region of interest" description="Disordered" evidence="1">
    <location>
        <begin position="1"/>
        <end position="43"/>
    </location>
</feature>
<organism evidence="2 3">
    <name type="scientific">Terfezia boudieri ATCC MYA-4762</name>
    <dbReference type="NCBI Taxonomy" id="1051890"/>
    <lineage>
        <taxon>Eukaryota</taxon>
        <taxon>Fungi</taxon>
        <taxon>Dikarya</taxon>
        <taxon>Ascomycota</taxon>
        <taxon>Pezizomycotina</taxon>
        <taxon>Pezizomycetes</taxon>
        <taxon>Pezizales</taxon>
        <taxon>Pezizaceae</taxon>
        <taxon>Terfezia</taxon>
    </lineage>
</organism>
<proteinExistence type="predicted"/>
<evidence type="ECO:0000313" key="2">
    <source>
        <dbReference type="EMBL" id="RPB20703.1"/>
    </source>
</evidence>
<feature type="region of interest" description="Disordered" evidence="1">
    <location>
        <begin position="524"/>
        <end position="562"/>
    </location>
</feature>
<dbReference type="Proteomes" id="UP000267821">
    <property type="component" value="Unassembled WGS sequence"/>
</dbReference>
<dbReference type="SUPFAM" id="SSF52540">
    <property type="entry name" value="P-loop containing nucleoside triphosphate hydrolases"/>
    <property type="match status" value="1"/>
</dbReference>
<feature type="compositionally biased region" description="Basic and acidic residues" evidence="1">
    <location>
        <begin position="586"/>
        <end position="595"/>
    </location>
</feature>
<dbReference type="Pfam" id="PF13671">
    <property type="entry name" value="AAA_33"/>
    <property type="match status" value="1"/>
</dbReference>
<feature type="compositionally biased region" description="Basic residues" evidence="1">
    <location>
        <begin position="374"/>
        <end position="383"/>
    </location>
</feature>
<dbReference type="EMBL" id="ML121568">
    <property type="protein sequence ID" value="RPB20703.1"/>
    <property type="molecule type" value="Genomic_DNA"/>
</dbReference>
<feature type="region of interest" description="Disordered" evidence="1">
    <location>
        <begin position="586"/>
        <end position="608"/>
    </location>
</feature>
<dbReference type="InterPro" id="IPR027417">
    <property type="entry name" value="P-loop_NTPase"/>
</dbReference>
<name>A0A3N4LCU3_9PEZI</name>
<dbReference type="AlphaFoldDB" id="A0A3N4LCU3"/>
<dbReference type="OrthoDB" id="5373118at2759"/>
<protein>
    <submittedName>
        <fullName evidence="2">Uncharacterized protein</fullName>
    </submittedName>
</protein>
<gene>
    <name evidence="2" type="ORF">L211DRAFT_870448</name>
</gene>